<dbReference type="AlphaFoldDB" id="G4ZKU0"/>
<dbReference type="SUPFAM" id="SSF55961">
    <property type="entry name" value="Bet v1-like"/>
    <property type="match status" value="1"/>
</dbReference>
<name>G4ZKU0_PHYSP</name>
<proteinExistence type="predicted"/>
<dbReference type="OMA" id="ICCMFRQ"/>
<dbReference type="InterPro" id="IPR052727">
    <property type="entry name" value="Rab4/Rab5_effector"/>
</dbReference>
<dbReference type="PANTHER" id="PTHR13510">
    <property type="entry name" value="FYVE-FINGER-CONTAINING RAB5 EFFECTOR PROTEIN RABENOSYN-5-RELATED"/>
    <property type="match status" value="1"/>
</dbReference>
<keyword evidence="2" id="KW-1185">Reference proteome</keyword>
<dbReference type="InParanoid" id="G4ZKU0"/>
<reference evidence="1 2" key="1">
    <citation type="journal article" date="2006" name="Science">
        <title>Phytophthora genome sequences uncover evolutionary origins and mechanisms of pathogenesis.</title>
        <authorList>
            <person name="Tyler B.M."/>
            <person name="Tripathy S."/>
            <person name="Zhang X."/>
            <person name="Dehal P."/>
            <person name="Jiang R.H."/>
            <person name="Aerts A."/>
            <person name="Arredondo F.D."/>
            <person name="Baxter L."/>
            <person name="Bensasson D."/>
            <person name="Beynon J.L."/>
            <person name="Chapman J."/>
            <person name="Damasceno C.M."/>
            <person name="Dorrance A.E."/>
            <person name="Dou D."/>
            <person name="Dickerman A.W."/>
            <person name="Dubchak I.L."/>
            <person name="Garbelotto M."/>
            <person name="Gijzen M."/>
            <person name="Gordon S.G."/>
            <person name="Govers F."/>
            <person name="Grunwald N.J."/>
            <person name="Huang W."/>
            <person name="Ivors K.L."/>
            <person name="Jones R.W."/>
            <person name="Kamoun S."/>
            <person name="Krampis K."/>
            <person name="Lamour K.H."/>
            <person name="Lee M.K."/>
            <person name="McDonald W.H."/>
            <person name="Medina M."/>
            <person name="Meijer H.J."/>
            <person name="Nordberg E.K."/>
            <person name="Maclean D.J."/>
            <person name="Ospina-Giraldo M.D."/>
            <person name="Morris P.F."/>
            <person name="Phuntumart V."/>
            <person name="Putnam N.H."/>
            <person name="Rash S."/>
            <person name="Rose J.K."/>
            <person name="Sakihama Y."/>
            <person name="Salamov A.A."/>
            <person name="Savidor A."/>
            <person name="Scheuring C.F."/>
            <person name="Smith B.M."/>
            <person name="Sobral B.W."/>
            <person name="Terry A."/>
            <person name="Torto-Alalibo T.A."/>
            <person name="Win J."/>
            <person name="Xu Z."/>
            <person name="Zhang H."/>
            <person name="Grigoriev I.V."/>
            <person name="Rokhsar D.S."/>
            <person name="Boore J.L."/>
        </authorList>
    </citation>
    <scope>NUCLEOTIDE SEQUENCE [LARGE SCALE GENOMIC DNA]</scope>
    <source>
        <strain evidence="1 2">P6497</strain>
    </source>
</reference>
<dbReference type="EMBL" id="JH159155">
    <property type="protein sequence ID" value="EGZ14536.1"/>
    <property type="molecule type" value="Genomic_DNA"/>
</dbReference>
<sequence length="387" mass="43339">MGKARFQSNPYPDLVLSHEDQALLLDLTNTLVQQNLVQYQRFVVHDKRQVDPKQWKHVKSRNDIHVHVRRDDRQALRSTPADKTTVMLSVGTFPGQMDDLMLGVMNPTLDSMRLKASYVHDVSDAAILAPILEPTEEDPFLSVVVKWMQRDLPLETTNLVKNRDSVYVEATGVLHFATGERIGYHLMHSIDFPQTRALPNVVRGNMSICCMFRQLSENVIDNHSFSILEPGGELPRFLMPPIAAEGLLSAINYEPCGQMTKLAWLMQQKRPSPVSRTDHNVCVTCSNRVTRGSLGSIGSGTCRICFDAVCRSCKVRKRVTRIAHDGKLRQPKRTFCVFCAHEASTLDATEVARKMARGYGISKVQSLVATSSTSSSLADSHQSSYNK</sequence>
<dbReference type="Proteomes" id="UP000002640">
    <property type="component" value="Unassembled WGS sequence"/>
</dbReference>
<evidence type="ECO:0000313" key="1">
    <source>
        <dbReference type="EMBL" id="EGZ14536.1"/>
    </source>
</evidence>
<evidence type="ECO:0000313" key="2">
    <source>
        <dbReference type="Proteomes" id="UP000002640"/>
    </source>
</evidence>
<protein>
    <recommendedName>
        <fullName evidence="3">FYVE-type domain-containing protein</fullName>
    </recommendedName>
</protein>
<dbReference type="RefSeq" id="XP_009528285.1">
    <property type="nucleotide sequence ID" value="XM_009529990.1"/>
</dbReference>
<dbReference type="PANTHER" id="PTHR13510:SF44">
    <property type="entry name" value="RABENOSYN-5"/>
    <property type="match status" value="1"/>
</dbReference>
<dbReference type="GeneID" id="20658422"/>
<accession>G4ZKU0</accession>
<dbReference type="Gene3D" id="3.30.530.20">
    <property type="match status" value="1"/>
</dbReference>
<gene>
    <name evidence="1" type="ORF">PHYSODRAFT_505025</name>
</gene>
<dbReference type="KEGG" id="psoj:PHYSODRAFT_505025"/>
<evidence type="ECO:0008006" key="3">
    <source>
        <dbReference type="Google" id="ProtNLM"/>
    </source>
</evidence>
<organism evidence="1 2">
    <name type="scientific">Phytophthora sojae (strain P6497)</name>
    <name type="common">Soybean stem and root rot agent</name>
    <name type="synonym">Phytophthora megasperma f. sp. glycines</name>
    <dbReference type="NCBI Taxonomy" id="1094619"/>
    <lineage>
        <taxon>Eukaryota</taxon>
        <taxon>Sar</taxon>
        <taxon>Stramenopiles</taxon>
        <taxon>Oomycota</taxon>
        <taxon>Peronosporomycetes</taxon>
        <taxon>Peronosporales</taxon>
        <taxon>Peronosporaceae</taxon>
        <taxon>Phytophthora</taxon>
    </lineage>
</organism>
<dbReference type="InterPro" id="IPR023393">
    <property type="entry name" value="START-like_dom_sf"/>
</dbReference>